<feature type="signal peptide" evidence="7">
    <location>
        <begin position="1"/>
        <end position="21"/>
    </location>
</feature>
<evidence type="ECO:0000259" key="8">
    <source>
        <dbReference type="Pfam" id="PF02608"/>
    </source>
</evidence>
<comment type="subcellular location">
    <subcellularLocation>
        <location evidence="1">Cell membrane</location>
        <topology evidence="1">Lipid-anchor</topology>
    </subcellularLocation>
</comment>
<comment type="similarity">
    <text evidence="2">Belongs to the BMP lipoprotein family.</text>
</comment>
<evidence type="ECO:0000313" key="10">
    <source>
        <dbReference type="Proteomes" id="UP000005017"/>
    </source>
</evidence>
<keyword evidence="6" id="KW-0449">Lipoprotein</keyword>
<evidence type="ECO:0000256" key="3">
    <source>
        <dbReference type="ARBA" id="ARBA00022475"/>
    </source>
</evidence>
<dbReference type="eggNOG" id="COG1744">
    <property type="taxonomic scope" value="Bacteria"/>
</dbReference>
<dbReference type="InterPro" id="IPR003760">
    <property type="entry name" value="PnrA-like"/>
</dbReference>
<evidence type="ECO:0000256" key="6">
    <source>
        <dbReference type="ARBA" id="ARBA00023288"/>
    </source>
</evidence>
<organism evidence="9 10">
    <name type="scientific">Bulleidia extructa W1219</name>
    <dbReference type="NCBI Taxonomy" id="679192"/>
    <lineage>
        <taxon>Bacteria</taxon>
        <taxon>Bacillati</taxon>
        <taxon>Bacillota</taxon>
        <taxon>Erysipelotrichia</taxon>
        <taxon>Erysipelotrichales</taxon>
        <taxon>Erysipelotrichaceae</taxon>
        <taxon>Bulleidia</taxon>
    </lineage>
</organism>
<protein>
    <submittedName>
        <fullName evidence="9">Basic membrane protein</fullName>
    </submittedName>
</protein>
<keyword evidence="10" id="KW-1185">Reference proteome</keyword>
<dbReference type="OrthoDB" id="9769871at2"/>
<evidence type="ECO:0000313" key="9">
    <source>
        <dbReference type="EMBL" id="EFC05934.1"/>
    </source>
</evidence>
<evidence type="ECO:0000256" key="1">
    <source>
        <dbReference type="ARBA" id="ARBA00004193"/>
    </source>
</evidence>
<dbReference type="EMBL" id="ADFR01000003">
    <property type="protein sequence ID" value="EFC05934.1"/>
    <property type="molecule type" value="Genomic_DNA"/>
</dbReference>
<dbReference type="AlphaFoldDB" id="D2MNB2"/>
<feature type="domain" description="ABC transporter substrate-binding protein PnrA-like" evidence="8">
    <location>
        <begin position="39"/>
        <end position="347"/>
    </location>
</feature>
<dbReference type="GO" id="GO:0005886">
    <property type="term" value="C:plasma membrane"/>
    <property type="evidence" value="ECO:0007669"/>
    <property type="project" value="UniProtKB-SubCell"/>
</dbReference>
<dbReference type="Pfam" id="PF02608">
    <property type="entry name" value="Bmp"/>
    <property type="match status" value="1"/>
</dbReference>
<gene>
    <name evidence="9" type="ORF">HMPREF9013_0136</name>
</gene>
<dbReference type="STRING" id="679192.HMPREF9013_0136"/>
<dbReference type="InterPro" id="IPR050957">
    <property type="entry name" value="BMP_lipoprotein"/>
</dbReference>
<dbReference type="PANTHER" id="PTHR34296:SF2">
    <property type="entry name" value="ABC TRANSPORTER GUANOSINE-BINDING PROTEIN NUPN"/>
    <property type="match status" value="1"/>
</dbReference>
<accession>D2MNB2</accession>
<reference evidence="10" key="1">
    <citation type="submission" date="2009-12" db="EMBL/GenBank/DDBJ databases">
        <title>Sequence of Clostridiales genomosp. BVAB3 str. UPII9-5.</title>
        <authorList>
            <person name="Madupu R."/>
            <person name="Durkin A.S."/>
            <person name="Torralba M."/>
            <person name="Methe B."/>
            <person name="Sutton G.G."/>
            <person name="Strausberg R.L."/>
            <person name="Nelson K.E."/>
        </authorList>
    </citation>
    <scope>NUCLEOTIDE SEQUENCE [LARGE SCALE GENOMIC DNA]</scope>
    <source>
        <strain evidence="10">W1219</strain>
    </source>
</reference>
<dbReference type="InterPro" id="IPR028082">
    <property type="entry name" value="Peripla_BP_I"/>
</dbReference>
<keyword evidence="4 7" id="KW-0732">Signal</keyword>
<evidence type="ECO:0000256" key="4">
    <source>
        <dbReference type="ARBA" id="ARBA00022729"/>
    </source>
</evidence>
<feature type="chain" id="PRO_5039196700" evidence="7">
    <location>
        <begin position="22"/>
        <end position="373"/>
    </location>
</feature>
<evidence type="ECO:0000256" key="2">
    <source>
        <dbReference type="ARBA" id="ARBA00008610"/>
    </source>
</evidence>
<dbReference type="SUPFAM" id="SSF53822">
    <property type="entry name" value="Periplasmic binding protein-like I"/>
    <property type="match status" value="1"/>
</dbReference>
<name>D2MNB2_9FIRM</name>
<dbReference type="PANTHER" id="PTHR34296">
    <property type="entry name" value="TRANSCRIPTIONAL ACTIVATOR PROTEIN MED"/>
    <property type="match status" value="1"/>
</dbReference>
<proteinExistence type="inferred from homology"/>
<dbReference type="Gene3D" id="3.40.50.2300">
    <property type="match status" value="2"/>
</dbReference>
<keyword evidence="3" id="KW-1003">Cell membrane</keyword>
<dbReference type="CDD" id="cd19964">
    <property type="entry name" value="PBP1_BMP-like"/>
    <property type="match status" value="1"/>
</dbReference>
<comment type="caution">
    <text evidence="9">The sequence shown here is derived from an EMBL/GenBank/DDBJ whole genome shotgun (WGS) entry which is preliminary data.</text>
</comment>
<dbReference type="Proteomes" id="UP000005017">
    <property type="component" value="Unassembled WGS sequence"/>
</dbReference>
<evidence type="ECO:0000256" key="7">
    <source>
        <dbReference type="SAM" id="SignalP"/>
    </source>
</evidence>
<keyword evidence="5" id="KW-0472">Membrane</keyword>
<dbReference type="RefSeq" id="WP_006626883.1">
    <property type="nucleotide sequence ID" value="NZ_ADFR01000003.1"/>
</dbReference>
<evidence type="ECO:0000256" key="5">
    <source>
        <dbReference type="ARBA" id="ARBA00023136"/>
    </source>
</evidence>
<sequence length="373" mass="40998">MKKLYKALLALFLVIPLIGCGAKKENGKGNEKKTGKVHKVAYLVNGNLGDKSFFDSAMAGLTKLKNDGRITLKTIEMGGTEQDKPKWLSTLYEVSESKEYDVIVVGTYQMPDYLKEVATKYPDQKYVIFDDNTYVGANKNVLNLTYKQNELGYVVGVFAACMTTDTNVKNINPDKVLGFVGGIDSPVINDFLYGYIEGARSVDPNIKIDTRYTNDYVDTAKAKEYGLSMISDKKADIIWGVAGNAGNGATEAALAKKAWFIGVDSDQELTLSKNLADITLTSGLKNIGNSLIWVFDELDAGKEHWGTEVSLGLKENGVGLVKDKNFKKYASEATKKKVEEAIKAILDGKVKVPTALGDKKKTLEKLREEVRPK</sequence>